<name>A0A316VBT9_9BASI</name>
<feature type="compositionally biased region" description="Basic and acidic residues" evidence="1">
    <location>
        <begin position="178"/>
        <end position="191"/>
    </location>
</feature>
<dbReference type="RefSeq" id="XP_025354025.1">
    <property type="nucleotide sequence ID" value="XM_025502629.1"/>
</dbReference>
<keyword evidence="2" id="KW-0812">Transmembrane</keyword>
<protein>
    <submittedName>
        <fullName evidence="3">Uncharacterized protein</fullName>
    </submittedName>
</protein>
<feature type="transmembrane region" description="Helical" evidence="2">
    <location>
        <begin position="70"/>
        <end position="88"/>
    </location>
</feature>
<feature type="region of interest" description="Disordered" evidence="1">
    <location>
        <begin position="158"/>
        <end position="220"/>
    </location>
</feature>
<keyword evidence="2" id="KW-1133">Transmembrane helix</keyword>
<keyword evidence="2" id="KW-0472">Membrane</keyword>
<evidence type="ECO:0000256" key="2">
    <source>
        <dbReference type="SAM" id="Phobius"/>
    </source>
</evidence>
<gene>
    <name evidence="3" type="ORF">FA14DRAFT_64902</name>
</gene>
<evidence type="ECO:0000313" key="4">
    <source>
        <dbReference type="Proteomes" id="UP000245771"/>
    </source>
</evidence>
<dbReference type="Proteomes" id="UP000245771">
    <property type="component" value="Unassembled WGS sequence"/>
</dbReference>
<keyword evidence="4" id="KW-1185">Reference proteome</keyword>
<sequence length="220" mass="24283">MTHIGVLIASHTKPGRAVFLFWLKDINITTNFSMQITHFLSLKFITALDRCSRFEFHFSFIIIQNPSMRVFYLFFLFLFLSMTLTDAVPANGKIRSMLGIGKKKAAPAPAPAVQKKPSFSDPAPNIPKSPTAGATTHKSSGENVKNFHGKIDKALNTADAQRRKNQSAGNQAGVNANRRTEHYMAHNRNEVTKASNSGDKIAVSRSPSGRNDLYHAVPRG</sequence>
<feature type="region of interest" description="Disordered" evidence="1">
    <location>
        <begin position="109"/>
        <end position="144"/>
    </location>
</feature>
<organism evidence="3 4">
    <name type="scientific">Meira miltonrushii</name>
    <dbReference type="NCBI Taxonomy" id="1280837"/>
    <lineage>
        <taxon>Eukaryota</taxon>
        <taxon>Fungi</taxon>
        <taxon>Dikarya</taxon>
        <taxon>Basidiomycota</taxon>
        <taxon>Ustilaginomycotina</taxon>
        <taxon>Exobasidiomycetes</taxon>
        <taxon>Exobasidiales</taxon>
        <taxon>Brachybasidiaceae</taxon>
        <taxon>Meira</taxon>
    </lineage>
</organism>
<accession>A0A316VBT9</accession>
<feature type="compositionally biased region" description="Polar residues" evidence="1">
    <location>
        <begin position="132"/>
        <end position="143"/>
    </location>
</feature>
<dbReference type="EMBL" id="KZ819604">
    <property type="protein sequence ID" value="PWN33723.1"/>
    <property type="molecule type" value="Genomic_DNA"/>
</dbReference>
<reference evidence="3 4" key="1">
    <citation type="journal article" date="2018" name="Mol. Biol. Evol.">
        <title>Broad Genomic Sampling Reveals a Smut Pathogenic Ancestry of the Fungal Clade Ustilaginomycotina.</title>
        <authorList>
            <person name="Kijpornyongpan T."/>
            <person name="Mondo S.J."/>
            <person name="Barry K."/>
            <person name="Sandor L."/>
            <person name="Lee J."/>
            <person name="Lipzen A."/>
            <person name="Pangilinan J."/>
            <person name="LaButti K."/>
            <person name="Hainaut M."/>
            <person name="Henrissat B."/>
            <person name="Grigoriev I.V."/>
            <person name="Spatafora J.W."/>
            <person name="Aime M.C."/>
        </authorList>
    </citation>
    <scope>NUCLEOTIDE SEQUENCE [LARGE SCALE GENOMIC DNA]</scope>
    <source>
        <strain evidence="3 4">MCA 3882</strain>
    </source>
</reference>
<proteinExistence type="predicted"/>
<evidence type="ECO:0000256" key="1">
    <source>
        <dbReference type="SAM" id="MobiDB-lite"/>
    </source>
</evidence>
<dbReference type="InParanoid" id="A0A316VBT9"/>
<dbReference type="GeneID" id="37024410"/>
<dbReference type="AlphaFoldDB" id="A0A316VBT9"/>
<evidence type="ECO:0000313" key="3">
    <source>
        <dbReference type="EMBL" id="PWN33723.1"/>
    </source>
</evidence>